<evidence type="ECO:0000256" key="1">
    <source>
        <dbReference type="ARBA" id="ARBA00022450"/>
    </source>
</evidence>
<feature type="compositionally biased region" description="Polar residues" evidence="3">
    <location>
        <begin position="266"/>
        <end position="275"/>
    </location>
</feature>
<feature type="non-terminal residue" evidence="5">
    <location>
        <position position="345"/>
    </location>
</feature>
<dbReference type="SUPFAM" id="SSF53901">
    <property type="entry name" value="Thiolase-like"/>
    <property type="match status" value="1"/>
</dbReference>
<protein>
    <recommendedName>
        <fullName evidence="4">Ketosynthase family 3 (KS3) domain-containing protein</fullName>
    </recommendedName>
</protein>
<dbReference type="InterPro" id="IPR032821">
    <property type="entry name" value="PKS_assoc"/>
</dbReference>
<dbReference type="PANTHER" id="PTHR43775:SF37">
    <property type="entry name" value="SI:DKEY-61P9.11"/>
    <property type="match status" value="1"/>
</dbReference>
<keyword evidence="2" id="KW-0597">Phosphoprotein</keyword>
<dbReference type="InterPro" id="IPR050091">
    <property type="entry name" value="PKS_NRPS_Biosynth_Enz"/>
</dbReference>
<organism evidence="5 6">
    <name type="scientific">Streptomyces varsoviensis</name>
    <dbReference type="NCBI Taxonomy" id="67373"/>
    <lineage>
        <taxon>Bacteria</taxon>
        <taxon>Bacillati</taxon>
        <taxon>Actinomycetota</taxon>
        <taxon>Actinomycetes</taxon>
        <taxon>Kitasatosporales</taxon>
        <taxon>Streptomycetaceae</taxon>
        <taxon>Streptomyces</taxon>
    </lineage>
</organism>
<feature type="non-terminal residue" evidence="5">
    <location>
        <position position="1"/>
    </location>
</feature>
<dbReference type="CDD" id="cd00833">
    <property type="entry name" value="PKS"/>
    <property type="match status" value="1"/>
</dbReference>
<dbReference type="InterPro" id="IPR014031">
    <property type="entry name" value="Ketoacyl_synth_C"/>
</dbReference>
<evidence type="ECO:0000256" key="2">
    <source>
        <dbReference type="ARBA" id="ARBA00022553"/>
    </source>
</evidence>
<dbReference type="InterPro" id="IPR016039">
    <property type="entry name" value="Thiolase-like"/>
</dbReference>
<keyword evidence="1" id="KW-0596">Phosphopantetheine</keyword>
<dbReference type="PROSITE" id="PS52004">
    <property type="entry name" value="KS3_2"/>
    <property type="match status" value="1"/>
</dbReference>
<accession>A0ABR5ISX8</accession>
<evidence type="ECO:0000313" key="5">
    <source>
        <dbReference type="EMBL" id="KOG56517.1"/>
    </source>
</evidence>
<dbReference type="InterPro" id="IPR020841">
    <property type="entry name" value="PKS_Beta-ketoAc_synthase_dom"/>
</dbReference>
<dbReference type="PANTHER" id="PTHR43775">
    <property type="entry name" value="FATTY ACID SYNTHASE"/>
    <property type="match status" value="1"/>
</dbReference>
<evidence type="ECO:0000259" key="4">
    <source>
        <dbReference type="PROSITE" id="PS52004"/>
    </source>
</evidence>
<dbReference type="SMART" id="SM00825">
    <property type="entry name" value="PKS_KS"/>
    <property type="match status" value="1"/>
</dbReference>
<sequence length="345" mass="35662">RRDGDTVYAVITGSALNNDGSGKLSYSAPSLAGQREAIRTALRRSGRDGADIGYVEAHGTGTQLGDPVEVGALRQAFGPAGPRSCALASVKSQIGHLGAASGVIGLVRAALAVHHGVIPPNVDFRRPNPRLADDLAPFRVPTRSEPWPAGRPRVAAVSSFGIGGTNAHRVLEAAESAPPPTAGPCLMLSSSSTAGLRADALRIADYLTAHPAAYGQVLRHLQAGRVQRRLRVATVRPDAAGAAAWLRAVGTGEVTPSDASQEKQETQGAPGTPETQPRLAAELTPEAAVAAWLAGATLQWPAGPAQAPWDFPPPVFALADYDFERAAPKAEPPATAPGTDGWELP</sequence>
<feature type="region of interest" description="Disordered" evidence="3">
    <location>
        <begin position="252"/>
        <end position="278"/>
    </location>
</feature>
<evidence type="ECO:0000256" key="3">
    <source>
        <dbReference type="SAM" id="MobiDB-lite"/>
    </source>
</evidence>
<evidence type="ECO:0000313" key="6">
    <source>
        <dbReference type="Proteomes" id="UP000037020"/>
    </source>
</evidence>
<feature type="domain" description="Ketosynthase family 3 (KS3)" evidence="4">
    <location>
        <begin position="1"/>
        <end position="173"/>
    </location>
</feature>
<dbReference type="Gene3D" id="3.40.47.10">
    <property type="match status" value="1"/>
</dbReference>
<keyword evidence="6" id="KW-1185">Reference proteome</keyword>
<comment type="caution">
    <text evidence="5">The sequence shown here is derived from an EMBL/GenBank/DDBJ whole genome shotgun (WGS) entry which is preliminary data.</text>
</comment>
<dbReference type="Pfam" id="PF02801">
    <property type="entry name" value="Ketoacyl-synt_C"/>
    <property type="match status" value="1"/>
</dbReference>
<dbReference type="EMBL" id="LGUT01004230">
    <property type="protein sequence ID" value="KOG56517.1"/>
    <property type="molecule type" value="Genomic_DNA"/>
</dbReference>
<dbReference type="Proteomes" id="UP000037020">
    <property type="component" value="Unassembled WGS sequence"/>
</dbReference>
<dbReference type="Pfam" id="PF16197">
    <property type="entry name" value="KAsynt_C_assoc"/>
    <property type="match status" value="1"/>
</dbReference>
<reference evidence="5 6" key="1">
    <citation type="submission" date="2015-07" db="EMBL/GenBank/DDBJ databases">
        <authorList>
            <person name="Ju K.-S."/>
            <person name="Doroghazi J.R."/>
            <person name="Metcalf W.W."/>
        </authorList>
    </citation>
    <scope>NUCLEOTIDE SEQUENCE [LARGE SCALE GENOMIC DNA]</scope>
    <source>
        <strain evidence="5 6">NRRL B-3589</strain>
    </source>
</reference>
<dbReference type="Gene3D" id="3.30.70.3290">
    <property type="match status" value="1"/>
</dbReference>
<proteinExistence type="predicted"/>
<gene>
    <name evidence="5" type="ORF">ADK38_43300</name>
</gene>
<name>A0ABR5ISX8_9ACTN</name>